<reference evidence="1" key="1">
    <citation type="journal article" date="2014" name="Front. Microbiol.">
        <title>High frequency of phylogenetically diverse reductive dehalogenase-homologous genes in deep subseafloor sedimentary metagenomes.</title>
        <authorList>
            <person name="Kawai M."/>
            <person name="Futagami T."/>
            <person name="Toyoda A."/>
            <person name="Takaki Y."/>
            <person name="Nishi S."/>
            <person name="Hori S."/>
            <person name="Arai W."/>
            <person name="Tsubouchi T."/>
            <person name="Morono Y."/>
            <person name="Uchiyama I."/>
            <person name="Ito T."/>
            <person name="Fujiyama A."/>
            <person name="Inagaki F."/>
            <person name="Takami H."/>
        </authorList>
    </citation>
    <scope>NUCLEOTIDE SEQUENCE</scope>
    <source>
        <strain evidence="1">Expedition CK06-06</strain>
    </source>
</reference>
<dbReference type="AlphaFoldDB" id="X0YKA6"/>
<sequence length="238" mass="26822">GLNSPFIFYTIRYRLEDDESGTSKRWQYAHFADNLMSKSAGICYGEVRGLRLGKAYDFDIEAHDALGVSTGYNDELTDTPDAANPADLSAITPSEQKCYPTRGGFWKAMSYRIKLEFTVPASAINSMTRRFEIRVARNITDSTYVKWSVWETAEIDASTPTLVTVIVPLAWVPRNAFDEGEPSSFRINVRSWIGIEPGGASTQMYSGDWDDPDDWYDTGDPRTSVVMYESPDWEIDTV</sequence>
<evidence type="ECO:0000313" key="1">
    <source>
        <dbReference type="EMBL" id="GAG47477.1"/>
    </source>
</evidence>
<accession>X0YKA6</accession>
<proteinExistence type="predicted"/>
<gene>
    <name evidence="1" type="ORF">S01H1_75164</name>
</gene>
<protein>
    <submittedName>
        <fullName evidence="1">Uncharacterized protein</fullName>
    </submittedName>
</protein>
<comment type="caution">
    <text evidence="1">The sequence shown here is derived from an EMBL/GenBank/DDBJ whole genome shotgun (WGS) entry which is preliminary data.</text>
</comment>
<feature type="non-terminal residue" evidence="1">
    <location>
        <position position="1"/>
    </location>
</feature>
<dbReference type="EMBL" id="BARS01050333">
    <property type="protein sequence ID" value="GAG47477.1"/>
    <property type="molecule type" value="Genomic_DNA"/>
</dbReference>
<organism evidence="1">
    <name type="scientific">marine sediment metagenome</name>
    <dbReference type="NCBI Taxonomy" id="412755"/>
    <lineage>
        <taxon>unclassified sequences</taxon>
        <taxon>metagenomes</taxon>
        <taxon>ecological metagenomes</taxon>
    </lineage>
</organism>
<feature type="non-terminal residue" evidence="1">
    <location>
        <position position="238"/>
    </location>
</feature>
<name>X0YKA6_9ZZZZ</name>